<dbReference type="GeneID" id="63816587"/>
<dbReference type="EMBL" id="MSFN02000002">
    <property type="protein sequence ID" value="PTU22582.1"/>
    <property type="molecule type" value="Genomic_DNA"/>
</dbReference>
<feature type="compositionally biased region" description="Low complexity" evidence="1">
    <location>
        <begin position="8"/>
        <end position="20"/>
    </location>
</feature>
<dbReference type="RefSeq" id="XP_040753974.1">
    <property type="nucleotide sequence ID" value="XM_040899705.1"/>
</dbReference>
<sequence length="104" mass="11648">MSRSHSILSLLPRLPTSSSREGNNRSHSLDHGEKLHLPSKIQTAAMENVVSGFCHRPITTPNQTKRGGIYSQLHDLTPFIISQSTINNYKGIIDWQSTLLILWA</sequence>
<accession>A0A2T5M222</accession>
<dbReference type="VEuPathDB" id="FungiDB:P175DRAFT_0529649"/>
<dbReference type="Proteomes" id="UP000244073">
    <property type="component" value="Unassembled WGS sequence"/>
</dbReference>
<evidence type="ECO:0000256" key="1">
    <source>
        <dbReference type="SAM" id="MobiDB-lite"/>
    </source>
</evidence>
<proteinExistence type="predicted"/>
<evidence type="ECO:0000313" key="2">
    <source>
        <dbReference type="EMBL" id="PTU22582.1"/>
    </source>
</evidence>
<reference evidence="2 3" key="1">
    <citation type="journal article" date="2018" name="Proc. Natl. Acad. Sci. U.S.A.">
        <title>Linking secondary metabolites to gene clusters through genome sequencing of six diverse Aspergillus species.</title>
        <authorList>
            <person name="Kaerboelling I."/>
            <person name="Vesth T.C."/>
            <person name="Frisvad J.C."/>
            <person name="Nybo J.L."/>
            <person name="Theobald S."/>
            <person name="Kuo A."/>
            <person name="Bowyer P."/>
            <person name="Matsuda Y."/>
            <person name="Mondo S."/>
            <person name="Lyhne E.K."/>
            <person name="Kogle M.E."/>
            <person name="Clum A."/>
            <person name="Lipzen A."/>
            <person name="Salamov A."/>
            <person name="Ngan C.Y."/>
            <person name="Daum C."/>
            <person name="Chiniquy J."/>
            <person name="Barry K."/>
            <person name="LaButti K."/>
            <person name="Haridas S."/>
            <person name="Simmons B.A."/>
            <person name="Magnuson J.K."/>
            <person name="Mortensen U.H."/>
            <person name="Larsen T.O."/>
            <person name="Grigoriev I.V."/>
            <person name="Baker S.E."/>
            <person name="Andersen M.R."/>
        </authorList>
    </citation>
    <scope>NUCLEOTIDE SEQUENCE [LARGE SCALE GENOMIC DNA]</scope>
    <source>
        <strain evidence="2 3">IBT 24754</strain>
    </source>
</reference>
<name>A0A2T5M222_9EURO</name>
<feature type="region of interest" description="Disordered" evidence="1">
    <location>
        <begin position="1"/>
        <end position="34"/>
    </location>
</feature>
<evidence type="ECO:0000313" key="3">
    <source>
        <dbReference type="Proteomes" id="UP000244073"/>
    </source>
</evidence>
<gene>
    <name evidence="2" type="ORF">P175DRAFT_0529649</name>
</gene>
<comment type="caution">
    <text evidence="2">The sequence shown here is derived from an EMBL/GenBank/DDBJ whole genome shotgun (WGS) entry which is preliminary data.</text>
</comment>
<feature type="compositionally biased region" description="Basic and acidic residues" evidence="1">
    <location>
        <begin position="22"/>
        <end position="34"/>
    </location>
</feature>
<dbReference type="AlphaFoldDB" id="A0A2T5M222"/>
<protein>
    <submittedName>
        <fullName evidence="2">Uncharacterized protein</fullName>
    </submittedName>
</protein>
<organism evidence="2 3">
    <name type="scientific">Aspergillus ochraceoroseus IBT 24754</name>
    <dbReference type="NCBI Taxonomy" id="1392256"/>
    <lineage>
        <taxon>Eukaryota</taxon>
        <taxon>Fungi</taxon>
        <taxon>Dikarya</taxon>
        <taxon>Ascomycota</taxon>
        <taxon>Pezizomycotina</taxon>
        <taxon>Eurotiomycetes</taxon>
        <taxon>Eurotiomycetidae</taxon>
        <taxon>Eurotiales</taxon>
        <taxon>Aspergillaceae</taxon>
        <taxon>Aspergillus</taxon>
        <taxon>Aspergillus subgen. Nidulantes</taxon>
    </lineage>
</organism>